<accession>A0A0C2VI96</accession>
<gene>
    <name evidence="2" type="ORF">KP78_31900</name>
</gene>
<dbReference type="Proteomes" id="UP000031938">
    <property type="component" value="Unassembled WGS sequence"/>
</dbReference>
<dbReference type="GO" id="GO:0016020">
    <property type="term" value="C:membrane"/>
    <property type="evidence" value="ECO:0007669"/>
    <property type="project" value="GOC"/>
</dbReference>
<dbReference type="Pfam" id="PF00149">
    <property type="entry name" value="Metallophos"/>
    <property type="match status" value="1"/>
</dbReference>
<feature type="domain" description="Calcineurin-like phosphoesterase" evidence="1">
    <location>
        <begin position="45"/>
        <end position="201"/>
    </location>
</feature>
<comment type="caution">
    <text evidence="2">The sequence shown here is derived from an EMBL/GenBank/DDBJ whole genome shotgun (WGS) entry which is preliminary data.</text>
</comment>
<evidence type="ECO:0000259" key="1">
    <source>
        <dbReference type="Pfam" id="PF00149"/>
    </source>
</evidence>
<dbReference type="GO" id="GO:0009245">
    <property type="term" value="P:lipid A biosynthetic process"/>
    <property type="evidence" value="ECO:0007669"/>
    <property type="project" value="TreeGrafter"/>
</dbReference>
<name>A0A0C2VI96_9BACL</name>
<proteinExistence type="predicted"/>
<dbReference type="STRING" id="889306.KP78_31900"/>
<organism evidence="2 3">
    <name type="scientific">Jeotgalibacillus soli</name>
    <dbReference type="NCBI Taxonomy" id="889306"/>
    <lineage>
        <taxon>Bacteria</taxon>
        <taxon>Bacillati</taxon>
        <taxon>Bacillota</taxon>
        <taxon>Bacilli</taxon>
        <taxon>Bacillales</taxon>
        <taxon>Caryophanaceae</taxon>
        <taxon>Jeotgalibacillus</taxon>
    </lineage>
</organism>
<dbReference type="InterPro" id="IPR029052">
    <property type="entry name" value="Metallo-depent_PP-like"/>
</dbReference>
<protein>
    <recommendedName>
        <fullName evidence="1">Calcineurin-like phosphoesterase domain-containing protein</fullName>
    </recommendedName>
</protein>
<dbReference type="InterPro" id="IPR004843">
    <property type="entry name" value="Calcineurin-like_PHP"/>
</dbReference>
<dbReference type="Gene3D" id="3.60.21.10">
    <property type="match status" value="1"/>
</dbReference>
<dbReference type="RefSeq" id="WP_041090132.1">
    <property type="nucleotide sequence ID" value="NZ_JXRP01000019.1"/>
</dbReference>
<dbReference type="EMBL" id="JXRP01000019">
    <property type="protein sequence ID" value="KIL44226.1"/>
    <property type="molecule type" value="Genomic_DNA"/>
</dbReference>
<dbReference type="GO" id="GO:0008758">
    <property type="term" value="F:UDP-2,3-diacylglucosamine hydrolase activity"/>
    <property type="evidence" value="ECO:0007669"/>
    <property type="project" value="TreeGrafter"/>
</dbReference>
<dbReference type="PANTHER" id="PTHR31302:SF32">
    <property type="entry name" value="PHOSPHOESTERASE"/>
    <property type="match status" value="1"/>
</dbReference>
<sequence>MKNIISLFLMVLSVCLYMVKEAYAKNLKITVIELDRYTSSKELSIFYLSDIHRRKLSEEWLQSLQLSVDAVMIGGDLMEKDVSFSQVEHNIKCLRKLGPVFFVYGNNDEEVDKLMLQSLLDRNHVVTLQNRAVKWHLDESTAIWIAGVGDINYEKDDLSAVYKEITDDLPVILLSHDPRILDSITSGGNQIDLVLSGHTHGGQIRVFGFGPYEKGRLLVKDNTYQLISNGYGTTLLPFRLGAKSEVHHITVKNRSLL</sequence>
<evidence type="ECO:0000313" key="3">
    <source>
        <dbReference type="Proteomes" id="UP000031938"/>
    </source>
</evidence>
<evidence type="ECO:0000313" key="2">
    <source>
        <dbReference type="EMBL" id="KIL44226.1"/>
    </source>
</evidence>
<keyword evidence="3" id="KW-1185">Reference proteome</keyword>
<dbReference type="AlphaFoldDB" id="A0A0C2VI96"/>
<dbReference type="SUPFAM" id="SSF56300">
    <property type="entry name" value="Metallo-dependent phosphatases"/>
    <property type="match status" value="1"/>
</dbReference>
<dbReference type="PATRIC" id="fig|889306.3.peg.3204"/>
<dbReference type="InterPro" id="IPR051158">
    <property type="entry name" value="Metallophosphoesterase_sf"/>
</dbReference>
<dbReference type="OrthoDB" id="9780884at2"/>
<dbReference type="PANTHER" id="PTHR31302">
    <property type="entry name" value="TRANSMEMBRANE PROTEIN WITH METALLOPHOSPHOESTERASE DOMAIN-RELATED"/>
    <property type="match status" value="1"/>
</dbReference>
<reference evidence="2 3" key="1">
    <citation type="submission" date="2015-01" db="EMBL/GenBank/DDBJ databases">
        <title>Genome sequencing of Jeotgalibacillus soli.</title>
        <authorList>
            <person name="Goh K.M."/>
            <person name="Chan K.-G."/>
            <person name="Yaakop A.S."/>
            <person name="Ee R."/>
            <person name="Gan H.M."/>
            <person name="Chan C.S."/>
        </authorList>
    </citation>
    <scope>NUCLEOTIDE SEQUENCE [LARGE SCALE GENOMIC DNA]</scope>
    <source>
        <strain evidence="2 3">P9</strain>
    </source>
</reference>